<dbReference type="Proteomes" id="UP000449547">
    <property type="component" value="Unassembled WGS sequence"/>
</dbReference>
<dbReference type="FunFam" id="3.30.1060.10:FF:000006">
    <property type="entry name" value="Peptide methionine sulfoxide reductase"/>
    <property type="match status" value="1"/>
</dbReference>
<protein>
    <recommendedName>
        <fullName evidence="2">peptide-methionine (S)-S-oxide reductase</fullName>
        <ecNumber evidence="2">1.8.4.11</ecNumber>
    </recommendedName>
    <alternativeName>
        <fullName evidence="4">Peptide-methionine (S)-S-oxide reductase</fullName>
    </alternativeName>
</protein>
<dbReference type="OrthoDB" id="77405at2759"/>
<dbReference type="InterPro" id="IPR002569">
    <property type="entry name" value="Met_Sox_Rdtase_MsrA_dom"/>
</dbReference>
<evidence type="ECO:0000313" key="8">
    <source>
        <dbReference type="EMBL" id="KAA8907581.1"/>
    </source>
</evidence>
<dbReference type="Gene3D" id="3.30.1060.10">
    <property type="entry name" value="Peptide methionine sulphoxide reductase MsrA"/>
    <property type="match status" value="1"/>
</dbReference>
<dbReference type="EC" id="1.8.4.11" evidence="2"/>
<comment type="catalytic activity">
    <reaction evidence="6">
        <text>[thioredoxin]-disulfide + L-methionine + H2O = L-methionine (S)-S-oxide + [thioredoxin]-dithiol</text>
        <dbReference type="Rhea" id="RHEA:19993"/>
        <dbReference type="Rhea" id="RHEA-COMP:10698"/>
        <dbReference type="Rhea" id="RHEA-COMP:10700"/>
        <dbReference type="ChEBI" id="CHEBI:15377"/>
        <dbReference type="ChEBI" id="CHEBI:29950"/>
        <dbReference type="ChEBI" id="CHEBI:50058"/>
        <dbReference type="ChEBI" id="CHEBI:57844"/>
        <dbReference type="ChEBI" id="CHEBI:58772"/>
        <dbReference type="EC" id="1.8.4.11"/>
    </reaction>
</comment>
<dbReference type="HAMAP" id="MF_01401">
    <property type="entry name" value="MsrA"/>
    <property type="match status" value="1"/>
</dbReference>
<dbReference type="OMA" id="LFWESHD"/>
<dbReference type="NCBIfam" id="TIGR00401">
    <property type="entry name" value="msrA"/>
    <property type="match status" value="1"/>
</dbReference>
<dbReference type="GeneID" id="54779160"/>
<evidence type="ECO:0000256" key="6">
    <source>
        <dbReference type="ARBA" id="ARBA00048782"/>
    </source>
</evidence>
<keyword evidence="9" id="KW-1185">Reference proteome</keyword>
<keyword evidence="3" id="KW-0560">Oxidoreductase</keyword>
<sequence length="184" mass="20981">MAIISPTIKTTSSSKLITLAAGCFWGVEHIFNKQFRNQGLVDIKVGYANGIESLTDINYRKVCSGETNFSEAVQISYEPAQLPLSEILNLFFRMHDPTTVNRQGPDQGTQYRSGIYYQTEEEKQAALAARDEAQKTWYPNHHIVTQIEPLKIWYDAEDYHQEYLIKNPGGYECPSHFIRTSPKA</sequence>
<dbReference type="GO" id="GO:0034599">
    <property type="term" value="P:cellular response to oxidative stress"/>
    <property type="evidence" value="ECO:0007669"/>
    <property type="project" value="UniProtKB-ARBA"/>
</dbReference>
<dbReference type="RefSeq" id="XP_034014690.1">
    <property type="nucleotide sequence ID" value="XM_034158011.1"/>
</dbReference>
<evidence type="ECO:0000256" key="4">
    <source>
        <dbReference type="ARBA" id="ARBA00030643"/>
    </source>
</evidence>
<evidence type="ECO:0000256" key="2">
    <source>
        <dbReference type="ARBA" id="ARBA00012502"/>
    </source>
</evidence>
<proteinExistence type="inferred from homology"/>
<comment type="catalytic activity">
    <reaction evidence="5">
        <text>L-methionyl-[protein] + [thioredoxin]-disulfide + H2O = L-methionyl-(S)-S-oxide-[protein] + [thioredoxin]-dithiol</text>
        <dbReference type="Rhea" id="RHEA:14217"/>
        <dbReference type="Rhea" id="RHEA-COMP:10698"/>
        <dbReference type="Rhea" id="RHEA-COMP:10700"/>
        <dbReference type="Rhea" id="RHEA-COMP:12313"/>
        <dbReference type="Rhea" id="RHEA-COMP:12315"/>
        <dbReference type="ChEBI" id="CHEBI:15377"/>
        <dbReference type="ChEBI" id="CHEBI:16044"/>
        <dbReference type="ChEBI" id="CHEBI:29950"/>
        <dbReference type="ChEBI" id="CHEBI:44120"/>
        <dbReference type="ChEBI" id="CHEBI:50058"/>
        <dbReference type="EC" id="1.8.4.11"/>
    </reaction>
</comment>
<evidence type="ECO:0000256" key="5">
    <source>
        <dbReference type="ARBA" id="ARBA00047806"/>
    </source>
</evidence>
<reference evidence="8 9" key="1">
    <citation type="submission" date="2019-07" db="EMBL/GenBank/DDBJ databases">
        <title>Genome assembly of two rare yeast pathogens: Diutina rugosa and Trichomonascus ciferrii.</title>
        <authorList>
            <person name="Mixao V."/>
            <person name="Saus E."/>
            <person name="Hansen A."/>
            <person name="Lass-Flor C."/>
            <person name="Gabaldon T."/>
        </authorList>
    </citation>
    <scope>NUCLEOTIDE SEQUENCE [LARGE SCALE GENOMIC DNA]</scope>
    <source>
        <strain evidence="8 9">CBS 613</strain>
    </source>
</reference>
<dbReference type="EMBL" id="SWFT01000020">
    <property type="protein sequence ID" value="KAA8907581.1"/>
    <property type="molecule type" value="Genomic_DNA"/>
</dbReference>
<dbReference type="PANTHER" id="PTHR43774:SF1">
    <property type="entry name" value="PEPTIDE METHIONINE SULFOXIDE REDUCTASE MSRA 2"/>
    <property type="match status" value="1"/>
</dbReference>
<feature type="domain" description="Peptide methionine sulphoxide reductase MsrA" evidence="7">
    <location>
        <begin position="17"/>
        <end position="173"/>
    </location>
</feature>
<dbReference type="InterPro" id="IPR036509">
    <property type="entry name" value="Met_Sox_Rdtase_MsrA_sf"/>
</dbReference>
<evidence type="ECO:0000259" key="7">
    <source>
        <dbReference type="Pfam" id="PF01625"/>
    </source>
</evidence>
<gene>
    <name evidence="8" type="ORF">DIURU_000507</name>
</gene>
<dbReference type="VEuPathDB" id="FungiDB:DIURU_000507"/>
<accession>A0A642UXP5</accession>
<evidence type="ECO:0000256" key="3">
    <source>
        <dbReference type="ARBA" id="ARBA00023002"/>
    </source>
</evidence>
<dbReference type="SUPFAM" id="SSF55068">
    <property type="entry name" value="Peptide methionine sulfoxide reductase"/>
    <property type="match status" value="1"/>
</dbReference>
<comment type="caution">
    <text evidence="8">The sequence shown here is derived from an EMBL/GenBank/DDBJ whole genome shotgun (WGS) entry which is preliminary data.</text>
</comment>
<dbReference type="PANTHER" id="PTHR43774">
    <property type="entry name" value="PEPTIDE METHIONINE SULFOXIDE REDUCTASE"/>
    <property type="match status" value="1"/>
</dbReference>
<dbReference type="GO" id="GO:0008113">
    <property type="term" value="F:peptide-methionine (S)-S-oxide reductase activity"/>
    <property type="evidence" value="ECO:0007669"/>
    <property type="project" value="UniProtKB-EC"/>
</dbReference>
<organism evidence="8 9">
    <name type="scientific">Diutina rugosa</name>
    <name type="common">Yeast</name>
    <name type="synonym">Candida rugosa</name>
    <dbReference type="NCBI Taxonomy" id="5481"/>
    <lineage>
        <taxon>Eukaryota</taxon>
        <taxon>Fungi</taxon>
        <taxon>Dikarya</taxon>
        <taxon>Ascomycota</taxon>
        <taxon>Saccharomycotina</taxon>
        <taxon>Pichiomycetes</taxon>
        <taxon>Debaryomycetaceae</taxon>
        <taxon>Diutina</taxon>
    </lineage>
</organism>
<comment type="similarity">
    <text evidence="1">Belongs to the MsrA Met sulfoxide reductase family.</text>
</comment>
<dbReference type="AlphaFoldDB" id="A0A642UXP5"/>
<evidence type="ECO:0000313" key="9">
    <source>
        <dbReference type="Proteomes" id="UP000449547"/>
    </source>
</evidence>
<dbReference type="Pfam" id="PF01625">
    <property type="entry name" value="PMSR"/>
    <property type="match status" value="1"/>
</dbReference>
<evidence type="ECO:0000256" key="1">
    <source>
        <dbReference type="ARBA" id="ARBA00005591"/>
    </source>
</evidence>
<name>A0A642UXP5_DIURU</name>